<feature type="region of interest" description="Disordered" evidence="2">
    <location>
        <begin position="114"/>
        <end position="199"/>
    </location>
</feature>
<keyword evidence="1" id="KW-0175">Coiled coil</keyword>
<dbReference type="EMBL" id="JAINUF010000004">
    <property type="protein sequence ID" value="KAJ8364164.1"/>
    <property type="molecule type" value="Genomic_DNA"/>
</dbReference>
<dbReference type="Proteomes" id="UP001152622">
    <property type="component" value="Chromosome 4"/>
</dbReference>
<evidence type="ECO:0000313" key="3">
    <source>
        <dbReference type="EMBL" id="KAJ8364164.1"/>
    </source>
</evidence>
<dbReference type="AlphaFoldDB" id="A0A9Q1FQF1"/>
<evidence type="ECO:0000256" key="1">
    <source>
        <dbReference type="SAM" id="Coils"/>
    </source>
</evidence>
<sequence length="214" mass="24410">MTQRCENWEEEWAELAVKELLAMEGRCERKERELRAMAEAFQEQEDQLASIAFTLQIKKLAAFSATSQHQEAVLQEKITQELAQQLEINKLKEMVSVLEGEMEEKHIILMAQEEEQRNSQSAEEGKEADSVVQRERRSQLRRALPAGRRRDPDESGWSLALTGPGGLTPRDSRPPIEKEDDSGGGCGKKRSGRCMEPRTETAMETLQHCDRWKG</sequence>
<accession>A0A9Q1FQF1</accession>
<feature type="coiled-coil region" evidence="1">
    <location>
        <begin position="13"/>
        <end position="47"/>
    </location>
</feature>
<proteinExistence type="predicted"/>
<name>A0A9Q1FQF1_SYNKA</name>
<organism evidence="3 4">
    <name type="scientific">Synaphobranchus kaupii</name>
    <name type="common">Kaup's arrowtooth eel</name>
    <dbReference type="NCBI Taxonomy" id="118154"/>
    <lineage>
        <taxon>Eukaryota</taxon>
        <taxon>Metazoa</taxon>
        <taxon>Chordata</taxon>
        <taxon>Craniata</taxon>
        <taxon>Vertebrata</taxon>
        <taxon>Euteleostomi</taxon>
        <taxon>Actinopterygii</taxon>
        <taxon>Neopterygii</taxon>
        <taxon>Teleostei</taxon>
        <taxon>Anguilliformes</taxon>
        <taxon>Synaphobranchidae</taxon>
        <taxon>Synaphobranchus</taxon>
    </lineage>
</organism>
<comment type="caution">
    <text evidence="3">The sequence shown here is derived from an EMBL/GenBank/DDBJ whole genome shotgun (WGS) entry which is preliminary data.</text>
</comment>
<reference evidence="3" key="1">
    <citation type="journal article" date="2023" name="Science">
        <title>Genome structures resolve the early diversification of teleost fishes.</title>
        <authorList>
            <person name="Parey E."/>
            <person name="Louis A."/>
            <person name="Montfort J."/>
            <person name="Bouchez O."/>
            <person name="Roques C."/>
            <person name="Iampietro C."/>
            <person name="Lluch J."/>
            <person name="Castinel A."/>
            <person name="Donnadieu C."/>
            <person name="Desvignes T."/>
            <person name="Floi Bucao C."/>
            <person name="Jouanno E."/>
            <person name="Wen M."/>
            <person name="Mejri S."/>
            <person name="Dirks R."/>
            <person name="Jansen H."/>
            <person name="Henkel C."/>
            <person name="Chen W.J."/>
            <person name="Zahm M."/>
            <person name="Cabau C."/>
            <person name="Klopp C."/>
            <person name="Thompson A.W."/>
            <person name="Robinson-Rechavi M."/>
            <person name="Braasch I."/>
            <person name="Lecointre G."/>
            <person name="Bobe J."/>
            <person name="Postlethwait J.H."/>
            <person name="Berthelot C."/>
            <person name="Roest Crollius H."/>
            <person name="Guiguen Y."/>
        </authorList>
    </citation>
    <scope>NUCLEOTIDE SEQUENCE</scope>
    <source>
        <strain evidence="3">WJC10195</strain>
    </source>
</reference>
<feature type="compositionally biased region" description="Basic and acidic residues" evidence="2">
    <location>
        <begin position="123"/>
        <end position="138"/>
    </location>
</feature>
<gene>
    <name evidence="3" type="ORF">SKAU_G00129950</name>
</gene>
<evidence type="ECO:0000313" key="4">
    <source>
        <dbReference type="Proteomes" id="UP001152622"/>
    </source>
</evidence>
<evidence type="ECO:0000256" key="2">
    <source>
        <dbReference type="SAM" id="MobiDB-lite"/>
    </source>
</evidence>
<protein>
    <submittedName>
        <fullName evidence="3">Uncharacterized protein</fullName>
    </submittedName>
</protein>
<keyword evidence="4" id="KW-1185">Reference proteome</keyword>